<dbReference type="GO" id="GO:0004725">
    <property type="term" value="F:protein tyrosine phosphatase activity"/>
    <property type="evidence" value="ECO:0007669"/>
    <property type="project" value="UniProtKB-EC"/>
</dbReference>
<name>D2MM46_9FIRM</name>
<dbReference type="EMBL" id="ADFR01000002">
    <property type="protein sequence ID" value="EFC06122.1"/>
    <property type="molecule type" value="Genomic_DNA"/>
</dbReference>
<dbReference type="CDD" id="cd16343">
    <property type="entry name" value="LMWPTP"/>
    <property type="match status" value="1"/>
</dbReference>
<dbReference type="SMART" id="SM00226">
    <property type="entry name" value="LMWPc"/>
    <property type="match status" value="1"/>
</dbReference>
<comment type="similarity">
    <text evidence="1">Belongs to the low molecular weight phosphotyrosine protein phosphatase family.</text>
</comment>
<proteinExistence type="inferred from homology"/>
<dbReference type="Gene3D" id="3.40.50.2300">
    <property type="match status" value="1"/>
</dbReference>
<feature type="active site" description="Nucleophile" evidence="6">
    <location>
        <position position="8"/>
    </location>
</feature>
<dbReference type="SUPFAM" id="SSF52788">
    <property type="entry name" value="Phosphotyrosine protein phosphatases I"/>
    <property type="match status" value="1"/>
</dbReference>
<evidence type="ECO:0000313" key="8">
    <source>
        <dbReference type="EMBL" id="EFC06122.1"/>
    </source>
</evidence>
<keyword evidence="4" id="KW-0904">Protein phosphatase</keyword>
<gene>
    <name evidence="8" type="ORF">HMPREF9013_0817</name>
</gene>
<dbReference type="RefSeq" id="WP_006626467.1">
    <property type="nucleotide sequence ID" value="NZ_ADFR01000002.1"/>
</dbReference>
<keyword evidence="9" id="KW-1185">Reference proteome</keyword>
<evidence type="ECO:0000259" key="7">
    <source>
        <dbReference type="SMART" id="SM00226"/>
    </source>
</evidence>
<dbReference type="PANTHER" id="PTHR11717">
    <property type="entry name" value="LOW MOLECULAR WEIGHT PROTEIN TYROSINE PHOSPHATASE"/>
    <property type="match status" value="1"/>
</dbReference>
<keyword evidence="3" id="KW-0378">Hydrolase</keyword>
<dbReference type="InterPro" id="IPR036196">
    <property type="entry name" value="Ptyr_pPase_sf"/>
</dbReference>
<dbReference type="Pfam" id="PF01451">
    <property type="entry name" value="LMWPc"/>
    <property type="match status" value="1"/>
</dbReference>
<dbReference type="PANTHER" id="PTHR11717:SF7">
    <property type="entry name" value="LOW MOLECULAR WEIGHT PHOSPHOTYROSINE PROTEIN PHOSPHATASE"/>
    <property type="match status" value="1"/>
</dbReference>
<accession>D2MM46</accession>
<evidence type="ECO:0000256" key="4">
    <source>
        <dbReference type="ARBA" id="ARBA00022912"/>
    </source>
</evidence>
<dbReference type="eggNOG" id="COG0394">
    <property type="taxonomic scope" value="Bacteria"/>
</dbReference>
<evidence type="ECO:0000256" key="3">
    <source>
        <dbReference type="ARBA" id="ARBA00022801"/>
    </source>
</evidence>
<dbReference type="OrthoDB" id="9784339at2"/>
<dbReference type="EC" id="3.1.3.48" evidence="2"/>
<feature type="active site" description="Proton donor" evidence="6">
    <location>
        <position position="123"/>
    </location>
</feature>
<evidence type="ECO:0000256" key="5">
    <source>
        <dbReference type="ARBA" id="ARBA00051722"/>
    </source>
</evidence>
<comment type="catalytic activity">
    <reaction evidence="5">
        <text>O-phospho-L-tyrosyl-[protein] + H2O = L-tyrosyl-[protein] + phosphate</text>
        <dbReference type="Rhea" id="RHEA:10684"/>
        <dbReference type="Rhea" id="RHEA-COMP:10136"/>
        <dbReference type="Rhea" id="RHEA-COMP:20101"/>
        <dbReference type="ChEBI" id="CHEBI:15377"/>
        <dbReference type="ChEBI" id="CHEBI:43474"/>
        <dbReference type="ChEBI" id="CHEBI:46858"/>
        <dbReference type="ChEBI" id="CHEBI:61978"/>
        <dbReference type="EC" id="3.1.3.48"/>
    </reaction>
</comment>
<evidence type="ECO:0000256" key="2">
    <source>
        <dbReference type="ARBA" id="ARBA00013064"/>
    </source>
</evidence>
<dbReference type="InterPro" id="IPR050438">
    <property type="entry name" value="LMW_PTPase"/>
</dbReference>
<dbReference type="PRINTS" id="PR00719">
    <property type="entry name" value="LMWPTPASE"/>
</dbReference>
<feature type="active site" evidence="6">
    <location>
        <position position="14"/>
    </location>
</feature>
<dbReference type="InterPro" id="IPR023485">
    <property type="entry name" value="Ptyr_pPase"/>
</dbReference>
<organism evidence="8 9">
    <name type="scientific">Bulleidia extructa W1219</name>
    <dbReference type="NCBI Taxonomy" id="679192"/>
    <lineage>
        <taxon>Bacteria</taxon>
        <taxon>Bacillati</taxon>
        <taxon>Bacillota</taxon>
        <taxon>Erysipelotrichia</taxon>
        <taxon>Erysipelotrichales</taxon>
        <taxon>Erysipelotrichaceae</taxon>
        <taxon>Bulleidia</taxon>
    </lineage>
</organism>
<evidence type="ECO:0000256" key="6">
    <source>
        <dbReference type="PIRSR" id="PIRSR617867-1"/>
    </source>
</evidence>
<dbReference type="STRING" id="679192.HMPREF9013_0817"/>
<comment type="caution">
    <text evidence="8">The sequence shown here is derived from an EMBL/GenBank/DDBJ whole genome shotgun (WGS) entry which is preliminary data.</text>
</comment>
<protein>
    <recommendedName>
        <fullName evidence="2">protein-tyrosine-phosphatase</fullName>
        <ecNumber evidence="2">3.1.3.48</ecNumber>
    </recommendedName>
</protein>
<dbReference type="AlphaFoldDB" id="D2MM46"/>
<feature type="domain" description="Phosphotyrosine protein phosphatase I" evidence="7">
    <location>
        <begin position="2"/>
        <end position="147"/>
    </location>
</feature>
<dbReference type="InterPro" id="IPR017867">
    <property type="entry name" value="Tyr_phospatase_low_mol_wt"/>
</dbReference>
<dbReference type="Proteomes" id="UP000005017">
    <property type="component" value="Unassembled WGS sequence"/>
</dbReference>
<evidence type="ECO:0000256" key="1">
    <source>
        <dbReference type="ARBA" id="ARBA00011063"/>
    </source>
</evidence>
<reference evidence="9" key="1">
    <citation type="submission" date="2009-12" db="EMBL/GenBank/DDBJ databases">
        <title>Sequence of Clostridiales genomosp. BVAB3 str. UPII9-5.</title>
        <authorList>
            <person name="Madupu R."/>
            <person name="Durkin A.S."/>
            <person name="Torralba M."/>
            <person name="Methe B."/>
            <person name="Sutton G.G."/>
            <person name="Strausberg R.L."/>
            <person name="Nelson K.E."/>
        </authorList>
    </citation>
    <scope>NUCLEOTIDE SEQUENCE [LARGE SCALE GENOMIC DNA]</scope>
    <source>
        <strain evidence="9">W1219</strain>
    </source>
</reference>
<sequence length="152" mass="17911">MIKVLFICHGNICRSPMAEFLFKEMVEEKGMSQLFEIDSAATSSEEIWNGIGNPVYPPVKDLLKKRGIDCSDKRARQVNWDDYHHYDYLICMDQQNYKNLMNLFKKDPDRKISLLLNRQDIEDPWYSGNFEGVYQQIEHGLQVWLEKLTTEA</sequence>
<evidence type="ECO:0000313" key="9">
    <source>
        <dbReference type="Proteomes" id="UP000005017"/>
    </source>
</evidence>